<dbReference type="RefSeq" id="WP_249846274.1">
    <property type="nucleotide sequence ID" value="NZ_JAMGBD010000001.1"/>
</dbReference>
<feature type="domain" description="MobA-like NTP transferase" evidence="4">
    <location>
        <begin position="15"/>
        <end position="136"/>
    </location>
</feature>
<evidence type="ECO:0000313" key="6">
    <source>
        <dbReference type="Proteomes" id="UP001165363"/>
    </source>
</evidence>
<reference evidence="5" key="1">
    <citation type="submission" date="2022-05" db="EMBL/GenBank/DDBJ databases">
        <authorList>
            <person name="Jo J.-H."/>
            <person name="Im W.-T."/>
        </authorList>
    </citation>
    <scope>NUCLEOTIDE SEQUENCE</scope>
    <source>
        <strain evidence="5">SE158</strain>
    </source>
</reference>
<keyword evidence="6" id="KW-1185">Reference proteome</keyword>
<organism evidence="5 6">
    <name type="scientific">Sphingomonas alba</name>
    <dbReference type="NCBI Taxonomy" id="2908208"/>
    <lineage>
        <taxon>Bacteria</taxon>
        <taxon>Pseudomonadati</taxon>
        <taxon>Pseudomonadota</taxon>
        <taxon>Alphaproteobacteria</taxon>
        <taxon>Sphingomonadales</taxon>
        <taxon>Sphingomonadaceae</taxon>
        <taxon>Sphingomonas</taxon>
    </lineage>
</organism>
<dbReference type="EMBL" id="JAMGBD010000001">
    <property type="protein sequence ID" value="MCL6682291.1"/>
    <property type="molecule type" value="Genomic_DNA"/>
</dbReference>
<keyword evidence="1" id="KW-0808">Transferase</keyword>
<evidence type="ECO:0000256" key="2">
    <source>
        <dbReference type="ARBA" id="ARBA00022695"/>
    </source>
</evidence>
<evidence type="ECO:0000259" key="4">
    <source>
        <dbReference type="Pfam" id="PF12804"/>
    </source>
</evidence>
<protein>
    <submittedName>
        <fullName evidence="5">Phosphocholine cytidylyltransferase family protein</fullName>
    </submittedName>
</protein>
<keyword evidence="2 5" id="KW-0548">Nucleotidyltransferase</keyword>
<dbReference type="CDD" id="cd02523">
    <property type="entry name" value="PC_cytidylyltransferase"/>
    <property type="match status" value="1"/>
</dbReference>
<evidence type="ECO:0000256" key="1">
    <source>
        <dbReference type="ARBA" id="ARBA00022679"/>
    </source>
</evidence>
<dbReference type="Pfam" id="PF12804">
    <property type="entry name" value="NTP_transf_3"/>
    <property type="match status" value="1"/>
</dbReference>
<dbReference type="PANTHER" id="PTHR43584">
    <property type="entry name" value="NUCLEOTIDYL TRANSFERASE"/>
    <property type="match status" value="1"/>
</dbReference>
<dbReference type="GO" id="GO:0016779">
    <property type="term" value="F:nucleotidyltransferase activity"/>
    <property type="evidence" value="ECO:0007669"/>
    <property type="project" value="UniProtKB-KW"/>
</dbReference>
<dbReference type="InterPro" id="IPR025877">
    <property type="entry name" value="MobA-like_NTP_Trfase"/>
</dbReference>
<proteinExistence type="predicted"/>
<dbReference type="InterPro" id="IPR029044">
    <property type="entry name" value="Nucleotide-diphossugar_trans"/>
</dbReference>
<evidence type="ECO:0000256" key="3">
    <source>
        <dbReference type="ARBA" id="ARBA00022842"/>
    </source>
</evidence>
<evidence type="ECO:0000313" key="5">
    <source>
        <dbReference type="EMBL" id="MCL6682291.1"/>
    </source>
</evidence>
<dbReference type="Gene3D" id="3.90.550.10">
    <property type="entry name" value="Spore Coat Polysaccharide Biosynthesis Protein SpsA, Chain A"/>
    <property type="match status" value="1"/>
</dbReference>
<sequence>MPAAIGGQWPIAMKAIILSAGQGSRLGHLTDDRPKCLIEFNGRSLLDRQLDALEANGVPEAIVVTGFHDELVNAAIEQRRQEGRGPSVRTVFNPFFKVADNLGSLFMVREELKGDCLVWNGDTLVSDALMAHVVGNDRPGICVTIDRKDGYDEDDMKVIRDDADGRLRAIGKRISEGVNAESIGLLAFRAGGAEQFREAIDKAMRTSEGTTIWYLRVIHHIAQNGEVWTLDIKGEEWGEVDFPEDVENAEALVKRWDESRKAQAA</sequence>
<dbReference type="PANTHER" id="PTHR43584:SF8">
    <property type="entry name" value="N-ACETYLMURAMATE ALPHA-1-PHOSPHATE URIDYLYLTRANSFERASE"/>
    <property type="match status" value="1"/>
</dbReference>
<gene>
    <name evidence="5" type="ORF">LZ536_00025</name>
</gene>
<keyword evidence="3" id="KW-0460">Magnesium</keyword>
<name>A0ABT0RI51_9SPHN</name>
<dbReference type="Proteomes" id="UP001165363">
    <property type="component" value="Unassembled WGS sequence"/>
</dbReference>
<accession>A0ABT0RI51</accession>
<comment type="caution">
    <text evidence="5">The sequence shown here is derived from an EMBL/GenBank/DDBJ whole genome shotgun (WGS) entry which is preliminary data.</text>
</comment>
<dbReference type="InterPro" id="IPR050065">
    <property type="entry name" value="GlmU-like"/>
</dbReference>
<dbReference type="SUPFAM" id="SSF53448">
    <property type="entry name" value="Nucleotide-diphospho-sugar transferases"/>
    <property type="match status" value="1"/>
</dbReference>